<dbReference type="GO" id="GO:0019305">
    <property type="term" value="P:dTDP-rhamnose biosynthetic process"/>
    <property type="evidence" value="ECO:0007669"/>
    <property type="project" value="UniProtKB-UniRule"/>
</dbReference>
<dbReference type="RefSeq" id="WP_099558171.1">
    <property type="nucleotide sequence ID" value="NZ_LT960614.1"/>
</dbReference>
<dbReference type="PANTHER" id="PTHR21047:SF2">
    <property type="entry name" value="THYMIDINE DIPHOSPHO-4-KETO-RHAMNOSE 3,5-EPIMERASE"/>
    <property type="match status" value="1"/>
</dbReference>
<proteinExistence type="inferred from homology"/>
<name>A0A2C9DCN1_9HYPH</name>
<evidence type="ECO:0000256" key="1">
    <source>
        <dbReference type="ARBA" id="ARBA00001298"/>
    </source>
</evidence>
<dbReference type="Gene3D" id="2.60.120.10">
    <property type="entry name" value="Jelly Rolls"/>
    <property type="match status" value="1"/>
</dbReference>
<feature type="active site" description="Proton donor" evidence="5">
    <location>
        <position position="132"/>
    </location>
</feature>
<dbReference type="NCBIfam" id="TIGR01221">
    <property type="entry name" value="rmlC"/>
    <property type="match status" value="1"/>
</dbReference>
<dbReference type="Pfam" id="PF00908">
    <property type="entry name" value="dTDP_sugar_isom"/>
    <property type="match status" value="1"/>
</dbReference>
<evidence type="ECO:0000256" key="4">
    <source>
        <dbReference type="ARBA" id="ARBA00019595"/>
    </source>
</evidence>
<dbReference type="InterPro" id="IPR000888">
    <property type="entry name" value="RmlC-like"/>
</dbReference>
<dbReference type="InterPro" id="IPR011051">
    <property type="entry name" value="RmlC_Cupin_sf"/>
</dbReference>
<comment type="pathway">
    <text evidence="7">Carbohydrate biosynthesis; dTDP-L-rhamnose biosynthesis.</text>
</comment>
<evidence type="ECO:0000256" key="3">
    <source>
        <dbReference type="ARBA" id="ARBA00012098"/>
    </source>
</evidence>
<dbReference type="SUPFAM" id="SSF51182">
    <property type="entry name" value="RmlC-like cupins"/>
    <property type="match status" value="1"/>
</dbReference>
<evidence type="ECO:0000313" key="9">
    <source>
        <dbReference type="Proteomes" id="UP000223606"/>
    </source>
</evidence>
<dbReference type="CDD" id="cd00438">
    <property type="entry name" value="cupin_RmlC"/>
    <property type="match status" value="1"/>
</dbReference>
<protein>
    <recommendedName>
        <fullName evidence="4 7">dTDP-4-dehydrorhamnose 3,5-epimerase</fullName>
        <ecNumber evidence="3 7">5.1.3.13</ecNumber>
    </recommendedName>
    <alternativeName>
        <fullName evidence="7">Thymidine diphospho-4-keto-rhamnose 3,5-epimerase</fullName>
    </alternativeName>
</protein>
<dbReference type="GO" id="GO:0008830">
    <property type="term" value="F:dTDP-4-dehydrorhamnose 3,5-epimerase activity"/>
    <property type="evidence" value="ECO:0007669"/>
    <property type="project" value="UniProtKB-UniRule"/>
</dbReference>
<accession>A0A2C9DCN1</accession>
<dbReference type="AlphaFoldDB" id="A0A2C9DCN1"/>
<dbReference type="EMBL" id="LT960614">
    <property type="protein sequence ID" value="SON57993.1"/>
    <property type="molecule type" value="Genomic_DNA"/>
</dbReference>
<reference evidence="9" key="1">
    <citation type="submission" date="2017-09" db="EMBL/GenBank/DDBJ databases">
        <title>Genome sequence of Nannocystis excedens DSM 71.</title>
        <authorList>
            <person name="Blom J."/>
        </authorList>
    </citation>
    <scope>NUCLEOTIDE SEQUENCE [LARGE SCALE GENOMIC DNA]</scope>
    <source>
        <strain evidence="9">type strain: E19</strain>
    </source>
</reference>
<dbReference type="InterPro" id="IPR014710">
    <property type="entry name" value="RmlC-like_jellyroll"/>
</dbReference>
<sequence>MQFEPTSIPSVVLITPKRHGDARGYFMESFRADMFEAEVGPITFVQDNQSLSAEVGTVRGLHFQLNPRAQGKLVRCIAGAILDIAVDIRQGSPTFGQHVTAELSADNGCQLWVPVGFAHGFCTLEPDSIISYKVTDYYSPEHDRGLLWNDPDLGIDWPVDPQKAILSAKDQVQPRLADVVSNFAYAA</sequence>
<dbReference type="PANTHER" id="PTHR21047">
    <property type="entry name" value="DTDP-6-DEOXY-D-GLUCOSE-3,5 EPIMERASE"/>
    <property type="match status" value="1"/>
</dbReference>
<evidence type="ECO:0000256" key="6">
    <source>
        <dbReference type="PIRSR" id="PIRSR600888-3"/>
    </source>
</evidence>
<gene>
    <name evidence="8" type="primary">rfbC_2</name>
    <name evidence="8" type="ORF">HDIA_4452</name>
</gene>
<comment type="subunit">
    <text evidence="7">Homodimer.</text>
</comment>
<dbReference type="KEGG" id="hdi:HDIA_4452"/>
<evidence type="ECO:0000256" key="7">
    <source>
        <dbReference type="RuleBase" id="RU364069"/>
    </source>
</evidence>
<evidence type="ECO:0000313" key="8">
    <source>
        <dbReference type="EMBL" id="SON57993.1"/>
    </source>
</evidence>
<feature type="active site" description="Proton acceptor" evidence="5">
    <location>
        <position position="62"/>
    </location>
</feature>
<evidence type="ECO:0000256" key="5">
    <source>
        <dbReference type="PIRSR" id="PIRSR600888-1"/>
    </source>
</evidence>
<dbReference type="GO" id="GO:0000271">
    <property type="term" value="P:polysaccharide biosynthetic process"/>
    <property type="evidence" value="ECO:0007669"/>
    <property type="project" value="TreeGrafter"/>
</dbReference>
<feature type="site" description="Participates in a stacking interaction with the thymidine ring of dTDP-4-oxo-6-deoxyglucose" evidence="6">
    <location>
        <position position="138"/>
    </location>
</feature>
<keyword evidence="7 8" id="KW-0413">Isomerase</keyword>
<organism evidence="8 9">
    <name type="scientific">Hartmannibacter diazotrophicus</name>
    <dbReference type="NCBI Taxonomy" id="1482074"/>
    <lineage>
        <taxon>Bacteria</taxon>
        <taxon>Pseudomonadati</taxon>
        <taxon>Pseudomonadota</taxon>
        <taxon>Alphaproteobacteria</taxon>
        <taxon>Hyphomicrobiales</taxon>
        <taxon>Pleomorphomonadaceae</taxon>
        <taxon>Hartmannibacter</taxon>
    </lineage>
</organism>
<comment type="catalytic activity">
    <reaction evidence="1 7">
        <text>dTDP-4-dehydro-6-deoxy-alpha-D-glucose = dTDP-4-dehydro-beta-L-rhamnose</text>
        <dbReference type="Rhea" id="RHEA:16969"/>
        <dbReference type="ChEBI" id="CHEBI:57649"/>
        <dbReference type="ChEBI" id="CHEBI:62830"/>
        <dbReference type="EC" id="5.1.3.13"/>
    </reaction>
</comment>
<keyword evidence="9" id="KW-1185">Reference proteome</keyword>
<dbReference type="EC" id="5.1.3.13" evidence="3 7"/>
<comment type="similarity">
    <text evidence="7">Belongs to the dTDP-4-dehydrorhamnose 3,5-epimerase family.</text>
</comment>
<dbReference type="GO" id="GO:0005829">
    <property type="term" value="C:cytosol"/>
    <property type="evidence" value="ECO:0007669"/>
    <property type="project" value="TreeGrafter"/>
</dbReference>
<dbReference type="OrthoDB" id="9800680at2"/>
<comment type="function">
    <text evidence="2 7">Catalyzes the epimerization of the C3' and C5'positions of dTDP-6-deoxy-D-xylo-4-hexulose, forming dTDP-6-deoxy-L-lyxo-4-hexulose.</text>
</comment>
<dbReference type="Proteomes" id="UP000223606">
    <property type="component" value="Chromosome 1"/>
</dbReference>
<dbReference type="UniPathway" id="UPA00124"/>
<evidence type="ECO:0000256" key="2">
    <source>
        <dbReference type="ARBA" id="ARBA00001997"/>
    </source>
</evidence>